<sequence>MKKLFTGFLAIIAFASCQDKTTKSTKPDTETVEITDTTPIKKEILHFKGTKVLEEKDTLSFNANTNDIVNITLSVPKDSGNIRINQIIAPDNTADGPFGRTYNDTLHLSGTYHIIIGSSLMQEFPYAGPYEVTVSFKK</sequence>
<reference evidence="1 2" key="1">
    <citation type="submission" date="2016-10" db="EMBL/GenBank/DDBJ databases">
        <authorList>
            <person name="de Groot N.N."/>
        </authorList>
    </citation>
    <scope>NUCLEOTIDE SEQUENCE [LARGE SCALE GENOMIC DNA]</scope>
    <source>
        <strain evidence="1 2">CGMCC 1.10825</strain>
    </source>
</reference>
<protein>
    <recommendedName>
        <fullName evidence="3">Lipoprotein</fullName>
    </recommendedName>
</protein>
<dbReference type="AlphaFoldDB" id="A0A1H6JLG1"/>
<evidence type="ECO:0000313" key="1">
    <source>
        <dbReference type="EMBL" id="SEH59878.1"/>
    </source>
</evidence>
<proteinExistence type="predicted"/>
<dbReference type="RefSeq" id="WP_091095803.1">
    <property type="nucleotide sequence ID" value="NZ_FNXE01000003.1"/>
</dbReference>
<evidence type="ECO:0008006" key="3">
    <source>
        <dbReference type="Google" id="ProtNLM"/>
    </source>
</evidence>
<dbReference type="Proteomes" id="UP000199634">
    <property type="component" value="Unassembled WGS sequence"/>
</dbReference>
<accession>A0A1H6JLG1</accession>
<gene>
    <name evidence="1" type="ORF">SAMN02927937_00413</name>
</gene>
<name>A0A1H6JLG1_9FLAO</name>
<keyword evidence="2" id="KW-1185">Reference proteome</keyword>
<evidence type="ECO:0000313" key="2">
    <source>
        <dbReference type="Proteomes" id="UP000199634"/>
    </source>
</evidence>
<organism evidence="1 2">
    <name type="scientific">Paenimyroides marinum</name>
    <dbReference type="NCBI Taxonomy" id="1159016"/>
    <lineage>
        <taxon>Bacteria</taxon>
        <taxon>Pseudomonadati</taxon>
        <taxon>Bacteroidota</taxon>
        <taxon>Flavobacteriia</taxon>
        <taxon>Flavobacteriales</taxon>
        <taxon>Flavobacteriaceae</taxon>
        <taxon>Paenimyroides</taxon>
    </lineage>
</organism>
<dbReference type="EMBL" id="FNXE01000003">
    <property type="protein sequence ID" value="SEH59878.1"/>
    <property type="molecule type" value="Genomic_DNA"/>
</dbReference>
<dbReference type="OrthoDB" id="1255149at2"/>
<dbReference type="PROSITE" id="PS51257">
    <property type="entry name" value="PROKAR_LIPOPROTEIN"/>
    <property type="match status" value="1"/>
</dbReference>